<reference evidence="1 2" key="1">
    <citation type="submission" date="2015-11" db="EMBL/GenBank/DDBJ databases">
        <title>Exploring the genomic traits of fungus-feeding bacterial genus Collimonas.</title>
        <authorList>
            <person name="Song C."/>
            <person name="Schmidt R."/>
            <person name="de Jager V."/>
            <person name="Krzyzanowska D."/>
            <person name="Jongedijk E."/>
            <person name="Cankar K."/>
            <person name="Beekwilder J."/>
            <person name="van Veen A."/>
            <person name="de Boer W."/>
            <person name="van Veen J.A."/>
            <person name="Garbeva P."/>
        </authorList>
    </citation>
    <scope>NUCLEOTIDE SEQUENCE [LARGE SCALE GENOMIC DNA]</scope>
    <source>
        <strain evidence="1 2">Ter282</strain>
    </source>
</reference>
<accession>A0A127QDC7</accession>
<gene>
    <name evidence="1" type="ORF">CAter282_0261</name>
</gene>
<keyword evidence="2" id="KW-1185">Reference proteome</keyword>
<evidence type="ECO:0000313" key="2">
    <source>
        <dbReference type="Proteomes" id="UP000071778"/>
    </source>
</evidence>
<dbReference type="EMBL" id="CP013235">
    <property type="protein sequence ID" value="AMP08083.1"/>
    <property type="molecule type" value="Genomic_DNA"/>
</dbReference>
<organism evidence="1 2">
    <name type="scientific">Collimonas arenae</name>
    <dbReference type="NCBI Taxonomy" id="279058"/>
    <lineage>
        <taxon>Bacteria</taxon>
        <taxon>Pseudomonadati</taxon>
        <taxon>Pseudomonadota</taxon>
        <taxon>Betaproteobacteria</taxon>
        <taxon>Burkholderiales</taxon>
        <taxon>Oxalobacteraceae</taxon>
        <taxon>Collimonas</taxon>
    </lineage>
</organism>
<dbReference type="AlphaFoldDB" id="A0A127QDC7"/>
<name>A0A127QDC7_9BURK</name>
<dbReference type="PATRIC" id="fig|279058.18.peg.265"/>
<sequence>MNWASILDAVIGEIGSRTSIGDGNPTDLVAVHRGMYFA</sequence>
<proteinExistence type="predicted"/>
<dbReference type="Proteomes" id="UP000071778">
    <property type="component" value="Chromosome"/>
</dbReference>
<protein>
    <submittedName>
        <fullName evidence="1">Uncharacterized protein</fullName>
    </submittedName>
</protein>
<evidence type="ECO:0000313" key="1">
    <source>
        <dbReference type="EMBL" id="AMP08083.1"/>
    </source>
</evidence>